<keyword evidence="4" id="KW-0547">Nucleotide-binding</keyword>
<dbReference type="AlphaFoldDB" id="A0A0G0WCD0"/>
<accession>A0A0G0WCD0</accession>
<dbReference type="InterPro" id="IPR004154">
    <property type="entry name" value="Anticodon-bd"/>
</dbReference>
<dbReference type="Gene3D" id="3.30.930.10">
    <property type="entry name" value="Bira Bifunctional Protein, Domain 2"/>
    <property type="match status" value="1"/>
</dbReference>
<dbReference type="PRINTS" id="PR01046">
    <property type="entry name" value="TRNASYNTHPRO"/>
</dbReference>
<dbReference type="Gene3D" id="3.40.50.800">
    <property type="entry name" value="Anticodon-binding domain"/>
    <property type="match status" value="1"/>
</dbReference>
<evidence type="ECO:0000259" key="10">
    <source>
        <dbReference type="PROSITE" id="PS50862"/>
    </source>
</evidence>
<evidence type="ECO:0000256" key="7">
    <source>
        <dbReference type="ARBA" id="ARBA00023146"/>
    </source>
</evidence>
<dbReference type="InterPro" id="IPR045864">
    <property type="entry name" value="aa-tRNA-synth_II/BPL/LPL"/>
</dbReference>
<dbReference type="InterPro" id="IPR050062">
    <property type="entry name" value="Pro-tRNA_synthetase"/>
</dbReference>
<dbReference type="GO" id="GO:0005524">
    <property type="term" value="F:ATP binding"/>
    <property type="evidence" value="ECO:0007669"/>
    <property type="project" value="UniProtKB-KW"/>
</dbReference>
<dbReference type="PATRIC" id="fig|1618344.3.peg.113"/>
<dbReference type="GO" id="GO:0005829">
    <property type="term" value="C:cytosol"/>
    <property type="evidence" value="ECO:0007669"/>
    <property type="project" value="TreeGrafter"/>
</dbReference>
<keyword evidence="7" id="KW-0030">Aminoacyl-tRNA synthetase</keyword>
<dbReference type="GO" id="GO:0006433">
    <property type="term" value="P:prolyl-tRNA aminoacylation"/>
    <property type="evidence" value="ECO:0007669"/>
    <property type="project" value="InterPro"/>
</dbReference>
<comment type="caution">
    <text evidence="11">The sequence shown here is derived from an EMBL/GenBank/DDBJ whole genome shotgun (WGS) entry which is preliminary data.</text>
</comment>
<dbReference type="InterPro" id="IPR006195">
    <property type="entry name" value="aa-tRNA-synth_II"/>
</dbReference>
<dbReference type="InterPro" id="IPR044140">
    <property type="entry name" value="ProRS_anticodon_short"/>
</dbReference>
<dbReference type="CDD" id="cd00861">
    <property type="entry name" value="ProRS_anticodon_short"/>
    <property type="match status" value="1"/>
</dbReference>
<dbReference type="SUPFAM" id="SSF52954">
    <property type="entry name" value="Class II aaRS ABD-related"/>
    <property type="match status" value="1"/>
</dbReference>
<comment type="catalytic activity">
    <reaction evidence="9">
        <text>tRNA(Pro) + L-proline + ATP = L-prolyl-tRNA(Pro) + AMP + diphosphate</text>
        <dbReference type="Rhea" id="RHEA:14305"/>
        <dbReference type="Rhea" id="RHEA-COMP:9700"/>
        <dbReference type="Rhea" id="RHEA-COMP:9702"/>
        <dbReference type="ChEBI" id="CHEBI:30616"/>
        <dbReference type="ChEBI" id="CHEBI:33019"/>
        <dbReference type="ChEBI" id="CHEBI:60039"/>
        <dbReference type="ChEBI" id="CHEBI:78442"/>
        <dbReference type="ChEBI" id="CHEBI:78532"/>
        <dbReference type="ChEBI" id="CHEBI:456215"/>
        <dbReference type="EC" id="6.1.1.15"/>
    </reaction>
</comment>
<name>A0A0G0WCD0_UNCC2</name>
<evidence type="ECO:0000256" key="5">
    <source>
        <dbReference type="ARBA" id="ARBA00022840"/>
    </source>
</evidence>
<evidence type="ECO:0000313" key="12">
    <source>
        <dbReference type="Proteomes" id="UP000033869"/>
    </source>
</evidence>
<evidence type="ECO:0000256" key="1">
    <source>
        <dbReference type="ARBA" id="ARBA00012831"/>
    </source>
</evidence>
<dbReference type="EC" id="6.1.1.15" evidence="1"/>
<evidence type="ECO:0000256" key="3">
    <source>
        <dbReference type="ARBA" id="ARBA00022598"/>
    </source>
</evidence>
<keyword evidence="5" id="KW-0067">ATP-binding</keyword>
<evidence type="ECO:0000256" key="8">
    <source>
        <dbReference type="ARBA" id="ARBA00029731"/>
    </source>
</evidence>
<gene>
    <name evidence="11" type="ORF">UU65_C0001G0107</name>
</gene>
<organism evidence="11 12">
    <name type="scientific">candidate division CPR2 bacterium GW2011_GWC1_41_48</name>
    <dbReference type="NCBI Taxonomy" id="1618344"/>
    <lineage>
        <taxon>Bacteria</taxon>
        <taxon>Bacteria division CPR2</taxon>
    </lineage>
</organism>
<dbReference type="InterPro" id="IPR002314">
    <property type="entry name" value="aa-tRNA-synt_IIb"/>
</dbReference>
<protein>
    <recommendedName>
        <fullName evidence="2">Proline--tRNA ligase</fullName>
        <ecNumber evidence="1">6.1.1.15</ecNumber>
    </recommendedName>
    <alternativeName>
        <fullName evidence="8">Prolyl-tRNA synthetase</fullName>
    </alternativeName>
</protein>
<dbReference type="InterPro" id="IPR002316">
    <property type="entry name" value="Pro-tRNA-ligase_IIa"/>
</dbReference>
<sequence length="412" mass="47189">MLQSLSFSKTRRAITEEAESVNHKLLVKGGFVSQLMAGTYTYLPLGLRVIKKIENIIREEMVSLGAEELIMPALHPKDNWVRTGRWETMDDLFKFTSYYSKNEYALGPTHEEIVVPLAEQFIFSYKDLPKKVFQIQEKFRDEKRAKSGILRSREFLMKDLYSFHIDEKDLDDFYEKVVCSYNRIFDKVGIGDKTYLTFASGGTFSKYSHEFQTETPAGEDIIYLCEKCGLAINKEILDEQNICPECSNKSLKEIKAVEVGNIFKQKTKFAEAFDFNVKDKDGKDRFVVTGAYGIGLGRLMGTIVEVNYDGKGIIWPKEVAPFQIHIVPIGKKALSEGNRLYKQLKNYEVLLDDRDESAGVKLNDADLIGIPIRIVISDKLIQDDNLEIKMRHEDSSQIIRKENLLELIAENV</sequence>
<dbReference type="PROSITE" id="PS50862">
    <property type="entry name" value="AA_TRNA_LIGASE_II"/>
    <property type="match status" value="1"/>
</dbReference>
<evidence type="ECO:0000256" key="2">
    <source>
        <dbReference type="ARBA" id="ARBA00019110"/>
    </source>
</evidence>
<evidence type="ECO:0000313" key="11">
    <source>
        <dbReference type="EMBL" id="KKS09702.1"/>
    </source>
</evidence>
<dbReference type="InterPro" id="IPR036621">
    <property type="entry name" value="Anticodon-bd_dom_sf"/>
</dbReference>
<keyword evidence="6" id="KW-0648">Protein biosynthesis</keyword>
<dbReference type="Proteomes" id="UP000033869">
    <property type="component" value="Unassembled WGS sequence"/>
</dbReference>
<dbReference type="SUPFAM" id="SSF55681">
    <property type="entry name" value="Class II aaRS and biotin synthetases"/>
    <property type="match status" value="1"/>
</dbReference>
<evidence type="ECO:0000256" key="4">
    <source>
        <dbReference type="ARBA" id="ARBA00022741"/>
    </source>
</evidence>
<dbReference type="PANTHER" id="PTHR42753:SF2">
    <property type="entry name" value="PROLINE--TRNA LIGASE"/>
    <property type="match status" value="1"/>
</dbReference>
<reference evidence="11 12" key="1">
    <citation type="journal article" date="2015" name="Nature">
        <title>rRNA introns, odd ribosomes, and small enigmatic genomes across a large radiation of phyla.</title>
        <authorList>
            <person name="Brown C.T."/>
            <person name="Hug L.A."/>
            <person name="Thomas B.C."/>
            <person name="Sharon I."/>
            <person name="Castelle C.J."/>
            <person name="Singh A."/>
            <person name="Wilkins M.J."/>
            <person name="Williams K.H."/>
            <person name="Banfield J.F."/>
        </authorList>
    </citation>
    <scope>NUCLEOTIDE SEQUENCE [LARGE SCALE GENOMIC DNA]</scope>
</reference>
<keyword evidence="3 11" id="KW-0436">Ligase</keyword>
<evidence type="ECO:0000256" key="9">
    <source>
        <dbReference type="ARBA" id="ARBA00047671"/>
    </source>
</evidence>
<proteinExistence type="predicted"/>
<dbReference type="PANTHER" id="PTHR42753">
    <property type="entry name" value="MITOCHONDRIAL RIBOSOME PROTEIN L39/PROLYL-TRNA LIGASE FAMILY MEMBER"/>
    <property type="match status" value="1"/>
</dbReference>
<dbReference type="Pfam" id="PF03129">
    <property type="entry name" value="HGTP_anticodon"/>
    <property type="match status" value="1"/>
</dbReference>
<evidence type="ECO:0000256" key="6">
    <source>
        <dbReference type="ARBA" id="ARBA00022917"/>
    </source>
</evidence>
<dbReference type="GO" id="GO:0004827">
    <property type="term" value="F:proline-tRNA ligase activity"/>
    <property type="evidence" value="ECO:0007669"/>
    <property type="project" value="UniProtKB-EC"/>
</dbReference>
<dbReference type="EMBL" id="LCBL01000001">
    <property type="protein sequence ID" value="KKS09702.1"/>
    <property type="molecule type" value="Genomic_DNA"/>
</dbReference>
<feature type="domain" description="Aminoacyl-transfer RNA synthetases class-II family profile" evidence="10">
    <location>
        <begin position="38"/>
        <end position="316"/>
    </location>
</feature>
<dbReference type="Pfam" id="PF00587">
    <property type="entry name" value="tRNA-synt_2b"/>
    <property type="match status" value="1"/>
</dbReference>